<dbReference type="EMBL" id="CAMXCT030000962">
    <property type="protein sequence ID" value="CAL4772462.1"/>
    <property type="molecule type" value="Genomic_DNA"/>
</dbReference>
<dbReference type="EMBL" id="CAMXCT020000962">
    <property type="protein sequence ID" value="CAL1138525.1"/>
    <property type="molecule type" value="Genomic_DNA"/>
</dbReference>
<evidence type="ECO:0000313" key="3">
    <source>
        <dbReference type="Proteomes" id="UP001152797"/>
    </source>
</evidence>
<dbReference type="AlphaFoldDB" id="A0A9P1C5Y2"/>
<reference evidence="2" key="2">
    <citation type="submission" date="2024-04" db="EMBL/GenBank/DDBJ databases">
        <authorList>
            <person name="Chen Y."/>
            <person name="Shah S."/>
            <person name="Dougan E. K."/>
            <person name="Thang M."/>
            <person name="Chan C."/>
        </authorList>
    </citation>
    <scope>NUCLEOTIDE SEQUENCE [LARGE SCALE GENOMIC DNA]</scope>
</reference>
<name>A0A9P1C5Y2_9DINO</name>
<dbReference type="Proteomes" id="UP001152797">
    <property type="component" value="Unassembled WGS sequence"/>
</dbReference>
<organism evidence="1">
    <name type="scientific">Cladocopium goreaui</name>
    <dbReference type="NCBI Taxonomy" id="2562237"/>
    <lineage>
        <taxon>Eukaryota</taxon>
        <taxon>Sar</taxon>
        <taxon>Alveolata</taxon>
        <taxon>Dinophyceae</taxon>
        <taxon>Suessiales</taxon>
        <taxon>Symbiodiniaceae</taxon>
        <taxon>Cladocopium</taxon>
    </lineage>
</organism>
<evidence type="ECO:0000313" key="1">
    <source>
        <dbReference type="EMBL" id="CAI3985150.1"/>
    </source>
</evidence>
<evidence type="ECO:0000313" key="2">
    <source>
        <dbReference type="EMBL" id="CAL1138525.1"/>
    </source>
</evidence>
<reference evidence="1" key="1">
    <citation type="submission" date="2022-10" db="EMBL/GenBank/DDBJ databases">
        <authorList>
            <person name="Chen Y."/>
            <person name="Dougan E. K."/>
            <person name="Chan C."/>
            <person name="Rhodes N."/>
            <person name="Thang M."/>
        </authorList>
    </citation>
    <scope>NUCLEOTIDE SEQUENCE</scope>
</reference>
<protein>
    <submittedName>
        <fullName evidence="1">Uncharacterized protein</fullName>
    </submittedName>
</protein>
<gene>
    <name evidence="1" type="ORF">C1SCF055_LOCUS12632</name>
</gene>
<accession>A0A9P1C5Y2</accession>
<dbReference type="Gene3D" id="1.10.510.10">
    <property type="entry name" value="Transferase(Phosphotransferase) domain 1"/>
    <property type="match status" value="1"/>
</dbReference>
<comment type="caution">
    <text evidence="1">The sequence shown here is derived from an EMBL/GenBank/DDBJ whole genome shotgun (WGS) entry which is preliminary data.</text>
</comment>
<proteinExistence type="predicted"/>
<dbReference type="EMBL" id="CAMXCT010000962">
    <property type="protein sequence ID" value="CAI3985150.1"/>
    <property type="molecule type" value="Genomic_DNA"/>
</dbReference>
<sequence>MALSERFKTESFHWDLVQSYGILTRVGKGSTGVTAGKLLQHCIAEINYFRQHIGQKLCVFKIGVTSNPLCRFCAYLEKGFTAMTVLAVSNNVDHIHMLEAACISQFAKDIGCKNAANSGGEGALNRMDTEPPFFLYVTGGRADQGRWAPASHVVDVAKAEVLENPQASRAVRQMAAINDTDAESGVHKVFREHGLVPPVPISQVDLGVPTLRAFPIIRLRDWGQYLLNAGLLWRQMTGCDTFEKMNAVLAEFWNRMRSIFPNHGVYQLASEGVLELQNTIPIYSHTDEGRSLKKNPILVISTHGVLGIFYWGSESGEPKGFNPTCSFEIFTAIFAEMLNLLRGPAELQGYGNFNCLAMEFLGKSLEDHVQMCGGRFKPKTACLVAQQARRSGGGVVDLGPGTDECGKTPCHKPTIFGDFGD</sequence>
<keyword evidence="3" id="KW-1185">Reference proteome</keyword>